<feature type="compositionally biased region" description="Polar residues" evidence="32">
    <location>
        <begin position="548"/>
        <end position="565"/>
    </location>
</feature>
<keyword evidence="22" id="KW-0407">Ion channel</keyword>
<accession>A0A7K9P324</accession>
<evidence type="ECO:0000313" key="35">
    <source>
        <dbReference type="EMBL" id="NXH93714.1"/>
    </source>
</evidence>
<feature type="transmembrane region" description="Helical" evidence="33">
    <location>
        <begin position="765"/>
        <end position="783"/>
    </location>
</feature>
<feature type="compositionally biased region" description="Basic and acidic residues" evidence="32">
    <location>
        <begin position="567"/>
        <end position="580"/>
    </location>
</feature>
<feature type="binding site" evidence="30">
    <location>
        <begin position="1826"/>
        <end position="1832"/>
    </location>
    <ligand>
        <name>ADP</name>
        <dbReference type="ChEBI" id="CHEBI:456216"/>
    </ligand>
</feature>
<keyword evidence="11 33" id="KW-0812">Transmembrane</keyword>
<evidence type="ECO:0000256" key="10">
    <source>
        <dbReference type="ARBA" id="ARBA00022679"/>
    </source>
</evidence>
<organism evidence="35 36">
    <name type="scientific">Pachycephala philippinensis</name>
    <name type="common">yellow-belllied whistler</name>
    <dbReference type="NCBI Taxonomy" id="449367"/>
    <lineage>
        <taxon>Eukaryota</taxon>
        <taxon>Metazoa</taxon>
        <taxon>Chordata</taxon>
        <taxon>Craniata</taxon>
        <taxon>Vertebrata</taxon>
        <taxon>Euteleostomi</taxon>
        <taxon>Archelosauria</taxon>
        <taxon>Archosauria</taxon>
        <taxon>Dinosauria</taxon>
        <taxon>Saurischia</taxon>
        <taxon>Theropoda</taxon>
        <taxon>Coelurosauria</taxon>
        <taxon>Aves</taxon>
        <taxon>Neognathae</taxon>
        <taxon>Neoaves</taxon>
        <taxon>Telluraves</taxon>
        <taxon>Australaves</taxon>
        <taxon>Passeriformes</taxon>
        <taxon>Corvoidea</taxon>
        <taxon>Pachycephalidae</taxon>
        <taxon>Pachycephala</taxon>
    </lineage>
</organism>
<evidence type="ECO:0000256" key="4">
    <source>
        <dbReference type="ARBA" id="ARBA00022448"/>
    </source>
</evidence>
<feature type="transmembrane region" description="Helical" evidence="33">
    <location>
        <begin position="964"/>
        <end position="985"/>
    </location>
</feature>
<dbReference type="InterPro" id="IPR004166">
    <property type="entry name" value="a-kinase_dom"/>
</dbReference>
<feature type="transmembrane region" description="Helical" evidence="33">
    <location>
        <begin position="863"/>
        <end position="885"/>
    </location>
</feature>
<keyword evidence="19" id="KW-0406">Ion transport</keyword>
<keyword evidence="5" id="KW-1003">Cell membrane</keyword>
<dbReference type="GO" id="GO:0004674">
    <property type="term" value="F:protein serine/threonine kinase activity"/>
    <property type="evidence" value="ECO:0007669"/>
    <property type="project" value="UniProtKB-KW"/>
</dbReference>
<name>A0A7K9P324_9CORV</name>
<dbReference type="GO" id="GO:0005886">
    <property type="term" value="C:plasma membrane"/>
    <property type="evidence" value="ECO:0007669"/>
    <property type="project" value="UniProtKB-SubCell"/>
</dbReference>
<dbReference type="InterPro" id="IPR029601">
    <property type="entry name" value="TRPM7_a-kinase_dom"/>
</dbReference>
<dbReference type="FunFam" id="1.20.5.1010:FF:000002">
    <property type="entry name" value="Transient receptor potential cation channel subfamily M member 7"/>
    <property type="match status" value="1"/>
</dbReference>
<dbReference type="EC" id="2.7.11.1" evidence="3"/>
<comment type="caution">
    <text evidence="35">The sequence shown here is derived from an EMBL/GenBank/DDBJ whole genome shotgun (WGS) entry which is preliminary data.</text>
</comment>
<evidence type="ECO:0000256" key="8">
    <source>
        <dbReference type="ARBA" id="ARBA00022568"/>
    </source>
</evidence>
<evidence type="ECO:0000256" key="32">
    <source>
        <dbReference type="SAM" id="MobiDB-lite"/>
    </source>
</evidence>
<evidence type="ECO:0000256" key="11">
    <source>
        <dbReference type="ARBA" id="ARBA00022692"/>
    </source>
</evidence>
<keyword evidence="15 31" id="KW-0862">Zinc</keyword>
<feature type="binding site" evidence="30">
    <location>
        <position position="1801"/>
    </location>
    <ligand>
        <name>ADP</name>
        <dbReference type="ChEBI" id="CHEBI:456216"/>
    </ligand>
</feature>
<dbReference type="InterPro" id="IPR032415">
    <property type="entry name" value="TRPM_tetra"/>
</dbReference>
<evidence type="ECO:0000256" key="12">
    <source>
        <dbReference type="ARBA" id="ARBA00022723"/>
    </source>
</evidence>
<evidence type="ECO:0000256" key="17">
    <source>
        <dbReference type="ARBA" id="ARBA00022840"/>
    </source>
</evidence>
<comment type="subcellular location">
    <subcellularLocation>
        <location evidence="2">Cell membrane</location>
        <topology evidence="2">Multi-pass membrane protein</topology>
    </subcellularLocation>
    <subcellularLocation>
        <location evidence="1">Nucleus</location>
    </subcellularLocation>
</comment>
<feature type="transmembrane region" description="Helical" evidence="33">
    <location>
        <begin position="930"/>
        <end position="952"/>
    </location>
</feature>
<dbReference type="GO" id="GO:0055080">
    <property type="term" value="P:monoatomic cation homeostasis"/>
    <property type="evidence" value="ECO:0007669"/>
    <property type="project" value="TreeGrafter"/>
</dbReference>
<comment type="catalytic activity">
    <reaction evidence="25">
        <text>Zn(2+)(in) = Zn(2+)(out)</text>
        <dbReference type="Rhea" id="RHEA:29351"/>
        <dbReference type="ChEBI" id="CHEBI:29105"/>
    </reaction>
</comment>
<comment type="catalytic activity">
    <reaction evidence="24">
        <text>Mg(2+)(in) = Mg(2+)(out)</text>
        <dbReference type="Rhea" id="RHEA:29827"/>
        <dbReference type="ChEBI" id="CHEBI:18420"/>
    </reaction>
</comment>
<feature type="binding site" evidence="31">
    <location>
        <position position="1785"/>
    </location>
    <ligand>
        <name>Zn(2+)</name>
        <dbReference type="ChEBI" id="CHEBI:29105"/>
    </ligand>
</feature>
<keyword evidence="18 33" id="KW-1133">Transmembrane helix</keyword>
<feature type="binding site" evidence="31">
    <location>
        <position position="1848"/>
    </location>
    <ligand>
        <name>Zn(2+)</name>
        <dbReference type="ChEBI" id="CHEBI:29105"/>
    </ligand>
</feature>
<evidence type="ECO:0000256" key="5">
    <source>
        <dbReference type="ARBA" id="ARBA00022475"/>
    </source>
</evidence>
<keyword evidence="4" id="KW-0813">Transport</keyword>
<proteinExistence type="inferred from homology"/>
<evidence type="ECO:0000256" key="9">
    <source>
        <dbReference type="ARBA" id="ARBA00022673"/>
    </source>
</evidence>
<dbReference type="EMBL" id="VWZT01000696">
    <property type="protein sequence ID" value="NXH93714.1"/>
    <property type="molecule type" value="Genomic_DNA"/>
</dbReference>
<dbReference type="InterPro" id="IPR050927">
    <property type="entry name" value="TRPM"/>
</dbReference>
<keyword evidence="16" id="KW-0106">Calcium</keyword>
<feature type="transmembrane region" description="Helical" evidence="33">
    <location>
        <begin position="1006"/>
        <end position="1025"/>
    </location>
</feature>
<dbReference type="Pfam" id="PF00520">
    <property type="entry name" value="Ion_trans"/>
    <property type="match status" value="1"/>
</dbReference>
<dbReference type="Pfam" id="PF02816">
    <property type="entry name" value="Alpha_kinase"/>
    <property type="match status" value="1"/>
</dbReference>
<evidence type="ECO:0000256" key="15">
    <source>
        <dbReference type="ARBA" id="ARBA00022833"/>
    </source>
</evidence>
<comment type="catalytic activity">
    <reaction evidence="26">
        <text>Ca(2+)(in) = Ca(2+)(out)</text>
        <dbReference type="Rhea" id="RHEA:29671"/>
        <dbReference type="ChEBI" id="CHEBI:29108"/>
    </reaction>
</comment>
<dbReference type="GO" id="GO:0051262">
    <property type="term" value="P:protein tetramerization"/>
    <property type="evidence" value="ECO:0007669"/>
    <property type="project" value="InterPro"/>
</dbReference>
<evidence type="ECO:0000256" key="24">
    <source>
        <dbReference type="ARBA" id="ARBA00034269"/>
    </source>
</evidence>
<evidence type="ECO:0000256" key="27">
    <source>
        <dbReference type="ARBA" id="ARBA00047899"/>
    </source>
</evidence>
<evidence type="ECO:0000256" key="3">
    <source>
        <dbReference type="ARBA" id="ARBA00012513"/>
    </source>
</evidence>
<dbReference type="Pfam" id="PF18139">
    <property type="entry name" value="LSDAT_euk"/>
    <property type="match status" value="1"/>
</dbReference>
<sequence>QKSWIENTFTKRECVYIIPSSKDPHRCLPGCQICQQLVRCCCGRLVRQHACFTASLAMKYSDVKLGENYNQEIEEWSVEKHTEQTSTDAYGVINFQGGSHSYRAKACMICCFFFYVRLSYDTKPEAILQLMLKEWQMELPKLVISVHGGMQKFELHPRIKQLLGKGLIKAAVTTGAWIITGGVNTGVAKHVGDALREHASRSSRKICTIGIAPWGVIENRNDLVGRDVVAPYQTLLNPLSKLNVLNNLHSHFILVDDGTVGKYGAEVKLRRELEKTINLQRIHARIGQGVPVVALVFEGGPNVILTVLDFLQESPPVPVVVCEGTGRAADILAYVHKQTEEGGNVPEGAEPEIISTIKKTFNFGQSEAVHLFQTLLECMKKKELITVFHIGSDEHQDIDVAILTALLKGTNASAFDQLVLTLAWDRVDIAKNHVFVYGQQWLVGSLEQAMLDALVMDRVAFVKLLIENGVSMHKFLTIPRLEELYNTKQGPTNPTLFHLVRDVKQGNLPPGYKINLIDVGLVIEYLMGGTYRCTYTRKRFRAIYNSLSGNNRRSGRNPSSTTPQMCKSHESFGNRADKKEKMRHNHFIKTAQPYKPKIDTGAEEGKKKRTKDEIVDIDDPETRRFAYPLNELLLWAVLMKRQKMALFFWQHGEESMAKALVACKVYRSMAYEAKQSDLVDDTSEELKQYSNEFGQLAVELLEQSFRQDETMAMKLLTYELKNWSNSTCLKLAVSSRLRPFVAHTCTQMLLSDMWMGRLNMRKNSWYKVILSILLPPAILLLEYKTKAEMSHIPQSQDAHQMAMDDSENNFQAAADEIPMEVFKEVRILDSAFEKHDMETPAKPKRLPITQKFYAFYHAPIVKFWFNTLAYLGFLMLYTFVVLVKMEELPSVQEWIVIAYIFTSAIEKIREIFMSEAGKINQKIKVWFSDYFNISDTVAIVTFFIGFALRFGAKGNFGENTYRENYVFVAGRITYCLNIIFWYVRLLDFLAVNQQAGPYVMMIGKMVANMFYIVVIMALVLLSFGVPRKAILYPHEAPSWTLARDIVFHPYWMIFGEVYAYEIDVCANNSDEKVAHLCGPGTWLTPFLQAVYLFVQYIIMVNLLIAFFNNVYLQVKAISNIVWKYQRYHFIMAYHEKPVLPPPLIILSHMASLFCCICKRRKTDKASDGPKLFLTEEDQKKLHDFEELCVEMYFNEKDDKFHSGSEERIRVTFERVEQMCIQIKEVGDRVNYIKRSLQSLDSQIGHLQDLSALTVDTLKTLTAQKASEASKVHNEITRELSISKHLAQNLIEDGSLRSSVWKKHSIGNVFGSFPQGGLEGNNALLCNISIRDDKEAQHKTIGQELALVPRREEKNFQEAGSSGSALFSNAVSPPELRQRIQAAEISKSTSKSKKLGNSSNSMPHVTSPTAKFFVSTPSRPSCKSQLDSSAKHEETVFSKATEGDNNVEFGAFVGHRDSMDLQRFKEAASKMKERSVDIEEQQEDFKKAILEGIETTRLQGLQTDSGLRQSSSCGGFTDPLTAHSEQLYSKSRRASSEDTQQVDSKAALLPVCIELFRSISFFSSFFLLNLFSGIASPFKPIMDINYYYSAVERNNLMRLSQSIPFTPVPPRGEPVTVYRLEESSPSILNNSMSSWSQLGLCAKIEFLSKEEMGGGLRRALKVVCTWSEYDILKSGHLYIIKSFLPEVVNTWSSIYKEDTVLHLCLREIQQQRAAQKLTFAFNQMKPKSIPYSPRFLEVFLLYCHSAGQWFAVEECMTGEFRKYNNNNGDEIIPTNMLEEVMLAFSHWTYEYTRGELLVLDLQGVGENLTDPSVIKAGEKRSYDMVFGPANLGEDAIKNFRAKHHCNSCCRKLKLPDLKRNDYTPDKIIFPQDDAPELTIQPGSCTKDSDPANSIRLML</sequence>
<dbReference type="Pfam" id="PF16519">
    <property type="entry name" value="TRPM_tetra"/>
    <property type="match status" value="1"/>
</dbReference>
<evidence type="ECO:0000256" key="22">
    <source>
        <dbReference type="ARBA" id="ARBA00023303"/>
    </source>
</evidence>
<keyword evidence="7" id="KW-0597">Phosphoprotein</keyword>
<feature type="binding site" evidence="30">
    <location>
        <position position="1656"/>
    </location>
    <ligand>
        <name>ADP</name>
        <dbReference type="ChEBI" id="CHEBI:456216"/>
    </ligand>
</feature>
<feature type="region of interest" description="Disordered" evidence="32">
    <location>
        <begin position="1383"/>
        <end position="1416"/>
    </location>
</feature>
<evidence type="ECO:0000256" key="13">
    <source>
        <dbReference type="ARBA" id="ARBA00022741"/>
    </source>
</evidence>
<evidence type="ECO:0000256" key="6">
    <source>
        <dbReference type="ARBA" id="ARBA00022527"/>
    </source>
</evidence>
<dbReference type="SMART" id="SM00811">
    <property type="entry name" value="Alpha_kinase"/>
    <property type="match status" value="1"/>
</dbReference>
<dbReference type="InterPro" id="IPR037162">
    <property type="entry name" value="TRPM_tetra_sf"/>
</dbReference>
<feature type="binding site" evidence="30">
    <location>
        <position position="1680"/>
    </location>
    <ligand>
        <name>ADP</name>
        <dbReference type="ChEBI" id="CHEBI:456216"/>
    </ligand>
</feature>
<feature type="compositionally biased region" description="Polar residues" evidence="32">
    <location>
        <begin position="1401"/>
        <end position="1416"/>
    </location>
</feature>
<dbReference type="GO" id="GO:0005262">
    <property type="term" value="F:calcium channel activity"/>
    <property type="evidence" value="ECO:0007669"/>
    <property type="project" value="UniProtKB-KW"/>
</dbReference>
<dbReference type="Pfam" id="PF25508">
    <property type="entry name" value="TRPM2"/>
    <property type="match status" value="2"/>
</dbReference>
<evidence type="ECO:0000256" key="1">
    <source>
        <dbReference type="ARBA" id="ARBA00004123"/>
    </source>
</evidence>
<feature type="active site" description="Proton acceptor" evidence="29">
    <location>
        <position position="1799"/>
    </location>
</feature>
<dbReference type="GO" id="GO:0005524">
    <property type="term" value="F:ATP binding"/>
    <property type="evidence" value="ECO:0007669"/>
    <property type="project" value="UniProtKB-KW"/>
</dbReference>
<dbReference type="Gene3D" id="1.20.5.1010">
    <property type="entry name" value="TRPM, tetramerisation domain"/>
    <property type="match status" value="1"/>
</dbReference>
<dbReference type="PROSITE" id="PS51158">
    <property type="entry name" value="ALPHA_KINASE"/>
    <property type="match status" value="1"/>
</dbReference>
<evidence type="ECO:0000256" key="25">
    <source>
        <dbReference type="ARBA" id="ARBA00034634"/>
    </source>
</evidence>
<feature type="binding site" evidence="31">
    <location>
        <position position="1844"/>
    </location>
    <ligand>
        <name>Zn(2+)</name>
        <dbReference type="ChEBI" id="CHEBI:29105"/>
    </ligand>
</feature>
<dbReference type="Proteomes" id="UP000570547">
    <property type="component" value="Unassembled WGS sequence"/>
</dbReference>
<feature type="domain" description="Alpha-type protein kinase" evidence="34">
    <location>
        <begin position="1626"/>
        <end position="1856"/>
    </location>
</feature>
<feature type="region of interest" description="Disordered" evidence="32">
    <location>
        <begin position="548"/>
        <end position="581"/>
    </location>
</feature>
<feature type="transmembrane region" description="Helical" evidence="33">
    <location>
        <begin position="1089"/>
        <end position="1112"/>
    </location>
</feature>
<evidence type="ECO:0000256" key="26">
    <source>
        <dbReference type="ARBA" id="ARBA00036634"/>
    </source>
</evidence>
<evidence type="ECO:0000256" key="29">
    <source>
        <dbReference type="PIRSR" id="PIRSR629601-1"/>
    </source>
</evidence>
<keyword evidence="17 30" id="KW-0067">ATP-binding</keyword>
<keyword evidence="12 31" id="KW-0479">Metal-binding</keyword>
<feature type="binding site" evidence="31">
    <location>
        <position position="1842"/>
    </location>
    <ligand>
        <name>Zn(2+)</name>
        <dbReference type="ChEBI" id="CHEBI:29105"/>
    </ligand>
</feature>
<evidence type="ECO:0000256" key="33">
    <source>
        <dbReference type="SAM" id="Phobius"/>
    </source>
</evidence>
<comment type="cofactor">
    <cofactor evidence="31">
        <name>Zn(2+)</name>
        <dbReference type="ChEBI" id="CHEBI:29105"/>
    </cofactor>
    <text evidence="31">Binds 1 zinc ion per subunit.</text>
</comment>
<evidence type="ECO:0000256" key="23">
    <source>
        <dbReference type="ARBA" id="ARBA00025760"/>
    </source>
</evidence>
<feature type="non-terminal residue" evidence="35">
    <location>
        <position position="1897"/>
    </location>
</feature>
<dbReference type="InterPro" id="IPR057366">
    <property type="entry name" value="TRPM-like"/>
</dbReference>
<keyword evidence="21" id="KW-0539">Nucleus</keyword>
<evidence type="ECO:0000256" key="19">
    <source>
        <dbReference type="ARBA" id="ARBA00023065"/>
    </source>
</evidence>
<dbReference type="FunFam" id="3.30.200.20:FF:000129">
    <property type="entry name" value="Transient receptor potential cation channel, subfamily M, member 7"/>
    <property type="match status" value="1"/>
</dbReference>
<comment type="catalytic activity">
    <reaction evidence="27">
        <text>L-threonyl-[protein] + ATP = O-phospho-L-threonyl-[protein] + ADP + H(+)</text>
        <dbReference type="Rhea" id="RHEA:46608"/>
        <dbReference type="Rhea" id="RHEA-COMP:11060"/>
        <dbReference type="Rhea" id="RHEA-COMP:11605"/>
        <dbReference type="ChEBI" id="CHEBI:15378"/>
        <dbReference type="ChEBI" id="CHEBI:30013"/>
        <dbReference type="ChEBI" id="CHEBI:30616"/>
        <dbReference type="ChEBI" id="CHEBI:61977"/>
        <dbReference type="ChEBI" id="CHEBI:456216"/>
        <dbReference type="EC" id="2.7.11.1"/>
    </reaction>
</comment>
<evidence type="ECO:0000256" key="7">
    <source>
        <dbReference type="ARBA" id="ARBA00022553"/>
    </source>
</evidence>
<dbReference type="Gene3D" id="3.30.200.20">
    <property type="entry name" value="Phosphorylase Kinase, domain 1"/>
    <property type="match status" value="1"/>
</dbReference>
<gene>
    <name evidence="35" type="primary">Trpm7</name>
    <name evidence="35" type="ORF">PACPHI_R09972</name>
</gene>
<dbReference type="CDD" id="cd16971">
    <property type="entry name" value="Alpha_kinase_ChaK1_TRMP7"/>
    <property type="match status" value="1"/>
</dbReference>
<dbReference type="GO" id="GO:0046872">
    <property type="term" value="F:metal ion binding"/>
    <property type="evidence" value="ECO:0007669"/>
    <property type="project" value="UniProtKB-KW"/>
</dbReference>
<evidence type="ECO:0000256" key="31">
    <source>
        <dbReference type="PIRSR" id="PIRSR629601-3"/>
    </source>
</evidence>
<feature type="binding site" evidence="30">
    <location>
        <position position="1809"/>
    </location>
    <ligand>
        <name>ADP</name>
        <dbReference type="ChEBI" id="CHEBI:456216"/>
    </ligand>
</feature>
<reference evidence="35 36" key="1">
    <citation type="submission" date="2019-09" db="EMBL/GenBank/DDBJ databases">
        <title>Bird 10,000 Genomes (B10K) Project - Family phase.</title>
        <authorList>
            <person name="Zhang G."/>
        </authorList>
    </citation>
    <scope>NUCLEOTIDE SEQUENCE [LARGE SCALE GENOMIC DNA]</scope>
    <source>
        <strain evidence="35">B10K-DU-001-28</strain>
        <tissue evidence="35">Muscle</tissue>
    </source>
</reference>
<keyword evidence="6" id="KW-0723">Serine/threonine-protein kinase</keyword>
<keyword evidence="20 33" id="KW-0472">Membrane</keyword>
<dbReference type="SUPFAM" id="SSF56112">
    <property type="entry name" value="Protein kinase-like (PK-like)"/>
    <property type="match status" value="1"/>
</dbReference>
<keyword evidence="10" id="KW-0808">Transferase</keyword>
<evidence type="ECO:0000256" key="21">
    <source>
        <dbReference type="ARBA" id="ARBA00023242"/>
    </source>
</evidence>
<comment type="catalytic activity">
    <reaction evidence="28">
        <text>L-seryl-[protein] + ATP = O-phospho-L-seryl-[protein] + ADP + H(+)</text>
        <dbReference type="Rhea" id="RHEA:17989"/>
        <dbReference type="Rhea" id="RHEA-COMP:9863"/>
        <dbReference type="Rhea" id="RHEA-COMP:11604"/>
        <dbReference type="ChEBI" id="CHEBI:15378"/>
        <dbReference type="ChEBI" id="CHEBI:29999"/>
        <dbReference type="ChEBI" id="CHEBI:30616"/>
        <dbReference type="ChEBI" id="CHEBI:83421"/>
        <dbReference type="ChEBI" id="CHEBI:456216"/>
        <dbReference type="EC" id="2.7.11.1"/>
    </reaction>
</comment>
<evidence type="ECO:0000259" key="34">
    <source>
        <dbReference type="PROSITE" id="PS51158"/>
    </source>
</evidence>
<evidence type="ECO:0000256" key="16">
    <source>
        <dbReference type="ARBA" id="ARBA00022837"/>
    </source>
</evidence>
<keyword evidence="14" id="KW-0418">Kinase</keyword>
<comment type="similarity">
    <text evidence="23">In the C-terminal section; belongs to the protein kinase superfamily. Alpha-type protein kinase family. ALPK subfamily.</text>
</comment>
<protein>
    <recommendedName>
        <fullName evidence="3">non-specific serine/threonine protein kinase</fullName>
        <ecNumber evidence="3">2.7.11.1</ecNumber>
    </recommendedName>
</protein>
<feature type="non-terminal residue" evidence="35">
    <location>
        <position position="1"/>
    </location>
</feature>
<evidence type="ECO:0000256" key="30">
    <source>
        <dbReference type="PIRSR" id="PIRSR629601-2"/>
    </source>
</evidence>
<evidence type="ECO:0000313" key="36">
    <source>
        <dbReference type="Proteomes" id="UP000570547"/>
    </source>
</evidence>
<evidence type="ECO:0000256" key="2">
    <source>
        <dbReference type="ARBA" id="ARBA00004651"/>
    </source>
</evidence>
<dbReference type="GO" id="GO:0005634">
    <property type="term" value="C:nucleus"/>
    <property type="evidence" value="ECO:0007669"/>
    <property type="project" value="UniProtKB-SubCell"/>
</dbReference>
<feature type="binding site" evidence="30">
    <location>
        <position position="1752"/>
    </location>
    <ligand>
        <name>ADP</name>
        <dbReference type="ChEBI" id="CHEBI:456216"/>
    </ligand>
</feature>
<keyword evidence="9" id="KW-0107">Calcium channel</keyword>
<keyword evidence="8" id="KW-0109">Calcium transport</keyword>
<evidence type="ECO:0000256" key="14">
    <source>
        <dbReference type="ARBA" id="ARBA00022777"/>
    </source>
</evidence>
<dbReference type="Gene3D" id="3.20.200.10">
    <property type="entry name" value="MHCK/EF2 kinase"/>
    <property type="match status" value="1"/>
</dbReference>
<evidence type="ECO:0000256" key="20">
    <source>
        <dbReference type="ARBA" id="ARBA00023136"/>
    </source>
</evidence>
<dbReference type="InterPro" id="IPR005821">
    <property type="entry name" value="Ion_trans_dom"/>
</dbReference>
<dbReference type="InterPro" id="IPR011009">
    <property type="entry name" value="Kinase-like_dom_sf"/>
</dbReference>
<dbReference type="InterPro" id="IPR041491">
    <property type="entry name" value="TRPM_SLOG"/>
</dbReference>
<dbReference type="PANTHER" id="PTHR13800:SF8">
    <property type="entry name" value="TRANSIENT RECEPTOR POTENTIAL CATION CHANNEL SUBFAMILY M MEMBER 7"/>
    <property type="match status" value="1"/>
</dbReference>
<dbReference type="PANTHER" id="PTHR13800">
    <property type="entry name" value="TRANSIENT RECEPTOR POTENTIAL CATION CHANNEL, SUBFAMILY M, MEMBER 6"/>
    <property type="match status" value="1"/>
</dbReference>
<evidence type="ECO:0000256" key="28">
    <source>
        <dbReference type="ARBA" id="ARBA00048679"/>
    </source>
</evidence>
<keyword evidence="36" id="KW-1185">Reference proteome</keyword>
<dbReference type="FunFam" id="3.20.200.10:FF:000001">
    <property type="entry name" value="Transient receptor potential cation channel, subfamily M, member 7"/>
    <property type="match status" value="1"/>
</dbReference>
<keyword evidence="13 30" id="KW-0547">Nucleotide-binding</keyword>
<evidence type="ECO:0000256" key="18">
    <source>
        <dbReference type="ARBA" id="ARBA00022989"/>
    </source>
</evidence>